<feature type="domain" description="AB hydrolase-1" evidence="2">
    <location>
        <begin position="51"/>
        <end position="274"/>
    </location>
</feature>
<dbReference type="AlphaFoldDB" id="W8VHM1"/>
<evidence type="ECO:0000259" key="2">
    <source>
        <dbReference type="Pfam" id="PF00561"/>
    </source>
</evidence>
<proteinExistence type="predicted"/>
<keyword evidence="1 3" id="KW-0378">Hydrolase</keyword>
<dbReference type="NCBIfam" id="NF007954">
    <property type="entry name" value="PRK10673.1"/>
    <property type="match status" value="1"/>
</dbReference>
<dbReference type="HOGENOM" id="CLU_020336_53_1_6"/>
<dbReference type="PANTHER" id="PTHR46118:SF4">
    <property type="entry name" value="PROTEIN ABHD11"/>
    <property type="match status" value="1"/>
</dbReference>
<name>W8VHM1_KLEPN</name>
<dbReference type="Gene3D" id="3.40.50.1820">
    <property type="entry name" value="alpha/beta hydrolase"/>
    <property type="match status" value="1"/>
</dbReference>
<gene>
    <name evidence="3" type="ORF">KPNJ2_03861</name>
</gene>
<dbReference type="Pfam" id="PF00561">
    <property type="entry name" value="Abhydrolase_1"/>
    <property type="match status" value="1"/>
</dbReference>
<evidence type="ECO:0000313" key="3">
    <source>
        <dbReference type="EMBL" id="AHM80641.1"/>
    </source>
</evidence>
<dbReference type="InterPro" id="IPR000073">
    <property type="entry name" value="AB_hydrolase_1"/>
</dbReference>
<organism evidence="3 4">
    <name type="scientific">Klebsiella pneumoniae 30684/NJST258_2</name>
    <dbReference type="NCBI Taxonomy" id="1420013"/>
    <lineage>
        <taxon>Bacteria</taxon>
        <taxon>Pseudomonadati</taxon>
        <taxon>Pseudomonadota</taxon>
        <taxon>Gammaproteobacteria</taxon>
        <taxon>Enterobacterales</taxon>
        <taxon>Enterobacteriaceae</taxon>
        <taxon>Klebsiella/Raoultella group</taxon>
        <taxon>Klebsiella</taxon>
        <taxon>Klebsiella pneumoniae complex</taxon>
    </lineage>
</organism>
<dbReference type="KEGG" id="kps:KPNJ2_03861"/>
<accession>W8VHM1</accession>
<evidence type="ECO:0000313" key="4">
    <source>
        <dbReference type="Proteomes" id="UP000019586"/>
    </source>
</evidence>
<protein>
    <submittedName>
        <fullName evidence="3">Esterase/Lipase</fullName>
        <ecNumber evidence="3">3.1.-.-</ecNumber>
    </submittedName>
</protein>
<sequence length="290" mass="32231">MAVKLRKLLGLAAGWQNVQHNTLTRRSEKKNFAMKLNSRAQSAQNPHNHSPIVLVHGLFGSLDNLGILARDLIADHDIVQVDMRNHGLSPRSPEMTYPAMAQDLLDTLDAHQIERATFIGHSMGGKAVMALTALAPERISGLVAIDIAPVDYHVRRHDEIFAAIRAVSESAASTRQQAAQVMREHLQEEGVIQFLLKSFVDGDWRFNVPVLWDQYPHIVGWETIPAWPHPTQFIPGGNSPYVTDAYRDALLAQFPQARAHVIAGAGHWVHAEKPEAVLRAIRRYLTSIAA</sequence>
<dbReference type="Proteomes" id="UP000019586">
    <property type="component" value="Chromosome"/>
</dbReference>
<dbReference type="EMBL" id="CP006918">
    <property type="protein sequence ID" value="AHM80641.1"/>
    <property type="molecule type" value="Genomic_DNA"/>
</dbReference>
<dbReference type="SUPFAM" id="SSF53474">
    <property type="entry name" value="alpha/beta-Hydrolases"/>
    <property type="match status" value="1"/>
</dbReference>
<dbReference type="InterPro" id="IPR029058">
    <property type="entry name" value="AB_hydrolase_fold"/>
</dbReference>
<reference evidence="3 4" key="1">
    <citation type="journal article" date="2014" name="Proc. Natl. Acad. Sci. U.S.A.">
        <title>Molecular dissection of the evolution of carbapenem-resistant multilocus sequence type 258 Klebsiella pneumoniae.</title>
        <authorList>
            <person name="Deleo F.R."/>
            <person name="Chen L."/>
            <person name="Porcella S.F."/>
            <person name="Martens C.A."/>
            <person name="Kobayashi S.D."/>
            <person name="Porter A.R."/>
            <person name="Chavda K.D."/>
            <person name="Jacobs M.R."/>
            <person name="Mathema B."/>
            <person name="Olsen R.J."/>
            <person name="Bonomo R.A."/>
            <person name="Musser J.M."/>
            <person name="Kreiswirth B.N."/>
        </authorList>
    </citation>
    <scope>NUCLEOTIDE SEQUENCE [LARGE SCALE GENOMIC DNA]</scope>
    <source>
        <strain evidence="3">30684/NJST258_2</strain>
    </source>
</reference>
<dbReference type="PANTHER" id="PTHR46118">
    <property type="entry name" value="PROTEIN ABHD11"/>
    <property type="match status" value="1"/>
</dbReference>
<dbReference type="PATRIC" id="fig|1420013.3.peg.3631"/>
<dbReference type="EC" id="3.1.-.-" evidence="3"/>
<evidence type="ECO:0000256" key="1">
    <source>
        <dbReference type="ARBA" id="ARBA00022801"/>
    </source>
</evidence>
<dbReference type="FunFam" id="3.40.50.1820:FF:000039">
    <property type="entry name" value="Esterase ybfF"/>
    <property type="match status" value="1"/>
</dbReference>
<dbReference type="GO" id="GO:0016787">
    <property type="term" value="F:hydrolase activity"/>
    <property type="evidence" value="ECO:0007669"/>
    <property type="project" value="UniProtKB-KW"/>
</dbReference>